<dbReference type="AlphaFoldDB" id="A0A1D1ZSC1"/>
<dbReference type="InterPro" id="IPR014729">
    <property type="entry name" value="Rossmann-like_a/b/a_fold"/>
</dbReference>
<dbReference type="Gene3D" id="3.40.50.620">
    <property type="entry name" value="HUPs"/>
    <property type="match status" value="1"/>
</dbReference>
<evidence type="ECO:0000313" key="2">
    <source>
        <dbReference type="EMBL" id="JAT69864.1"/>
    </source>
</evidence>
<evidence type="ECO:0000259" key="1">
    <source>
        <dbReference type="Pfam" id="PF02698"/>
    </source>
</evidence>
<dbReference type="InterPro" id="IPR003848">
    <property type="entry name" value="DUF218"/>
</dbReference>
<reference evidence="2" key="1">
    <citation type="submission" date="2015-08" db="EMBL/GenBank/DDBJ databases">
        <authorList>
            <person name="Babu N.S."/>
            <person name="Beckwith C.J."/>
            <person name="Beseler K.G."/>
            <person name="Brison A."/>
            <person name="Carone J.V."/>
            <person name="Caskin T.P."/>
            <person name="Diamond M."/>
            <person name="Durham M.E."/>
            <person name="Foxe J.M."/>
            <person name="Go M."/>
            <person name="Henderson B.A."/>
            <person name="Jones I.B."/>
            <person name="McGettigan J.A."/>
            <person name="Micheletti S.J."/>
            <person name="Nasrallah M.E."/>
            <person name="Ortiz D."/>
            <person name="Piller C.R."/>
            <person name="Privatt S.R."/>
            <person name="Schneider S.L."/>
            <person name="Sharp S."/>
            <person name="Smith T.C."/>
            <person name="Stanton J.D."/>
            <person name="Ullery H.E."/>
            <person name="Wilson R.J."/>
            <person name="Serrano M.G."/>
            <person name="Buck G."/>
            <person name="Lee V."/>
            <person name="Wang Y."/>
            <person name="Carvalho R."/>
            <person name="Voegtly L."/>
            <person name="Shi R."/>
            <person name="Duckworth R."/>
            <person name="Johnson A."/>
            <person name="Loviza R."/>
            <person name="Walstead R."/>
            <person name="Shah Z."/>
            <person name="Kiflezghi M."/>
            <person name="Wade K."/>
            <person name="Ball S.L."/>
            <person name="Bradley K.W."/>
            <person name="Asai D.J."/>
            <person name="Bowman C.A."/>
            <person name="Russell D.A."/>
            <person name="Pope W.H."/>
            <person name="Jacobs-Sera D."/>
            <person name="Hendrix R.W."/>
            <person name="Hatfull G.F."/>
        </authorList>
    </citation>
    <scope>NUCLEOTIDE SEQUENCE</scope>
</reference>
<sequence length="277" mass="30333">MLVLRADPLLARTSAKPLQLLGRYGTQNRVAWHLRHATKVCSLSTPNNGDAGPLDAILVLGGGLHEDGKVPPWATRRLQLAADIWKDQRRHVRDHYPPVLLLGAGTPHKPAVVTKKGAVVHEATAYADEMLGLGLPANSLLKECSSYDTVGNGYFSLTIHAIPARWRRLAVITSAFHMPRARAIFDTTYGLATRSLLGGPFALSYHEASDEGLFDPEVLATRVAKEQAAVATWQRDTSAFARLADLHAWLHATHLCYAVYRQHEVAAKDDPKLAATY</sequence>
<protein>
    <recommendedName>
        <fullName evidence="1">DUF218 domain-containing protein</fullName>
    </recommendedName>
</protein>
<feature type="domain" description="DUF218" evidence="1">
    <location>
        <begin position="55"/>
        <end position="190"/>
    </location>
</feature>
<dbReference type="EMBL" id="GDKF01008758">
    <property type="protein sequence ID" value="JAT69864.1"/>
    <property type="molecule type" value="Transcribed_RNA"/>
</dbReference>
<dbReference type="InterPro" id="IPR051599">
    <property type="entry name" value="Cell_Envelope_Assoc"/>
</dbReference>
<accession>A0A1D1ZSC1</accession>
<organism evidence="2">
    <name type="scientific">Auxenochlorella protothecoides</name>
    <name type="common">Green microalga</name>
    <name type="synonym">Chlorella protothecoides</name>
    <dbReference type="NCBI Taxonomy" id="3075"/>
    <lineage>
        <taxon>Eukaryota</taxon>
        <taxon>Viridiplantae</taxon>
        <taxon>Chlorophyta</taxon>
        <taxon>core chlorophytes</taxon>
        <taxon>Trebouxiophyceae</taxon>
        <taxon>Chlorellales</taxon>
        <taxon>Chlorellaceae</taxon>
        <taxon>Auxenochlorella</taxon>
    </lineage>
</organism>
<proteinExistence type="predicted"/>
<gene>
    <name evidence="2" type="ORF">g.14274</name>
</gene>
<name>A0A1D1ZSC1_AUXPR</name>
<dbReference type="Pfam" id="PF02698">
    <property type="entry name" value="DUF218"/>
    <property type="match status" value="1"/>
</dbReference>
<dbReference type="PANTHER" id="PTHR30336:SF20">
    <property type="entry name" value="DUF218 DOMAIN-CONTAINING PROTEIN"/>
    <property type="match status" value="1"/>
</dbReference>
<dbReference type="CDD" id="cd06259">
    <property type="entry name" value="YdcF-like"/>
    <property type="match status" value="1"/>
</dbReference>
<dbReference type="PANTHER" id="PTHR30336">
    <property type="entry name" value="INNER MEMBRANE PROTEIN, PROBABLE PERMEASE"/>
    <property type="match status" value="1"/>
</dbReference>
<dbReference type="GO" id="GO:0005886">
    <property type="term" value="C:plasma membrane"/>
    <property type="evidence" value="ECO:0007669"/>
    <property type="project" value="TreeGrafter"/>
</dbReference>